<dbReference type="InterPro" id="IPR001789">
    <property type="entry name" value="Sig_transdc_resp-reg_receiver"/>
</dbReference>
<dbReference type="SUPFAM" id="SSF52172">
    <property type="entry name" value="CheY-like"/>
    <property type="match status" value="1"/>
</dbReference>
<name>A0ABT1RXA4_9FIRM</name>
<evidence type="ECO:0000256" key="1">
    <source>
        <dbReference type="ARBA" id="ARBA00018672"/>
    </source>
</evidence>
<dbReference type="InterPro" id="IPR011006">
    <property type="entry name" value="CheY-like_superfamily"/>
</dbReference>
<evidence type="ECO:0000256" key="3">
    <source>
        <dbReference type="PROSITE-ProRule" id="PRU00169"/>
    </source>
</evidence>
<comment type="caution">
    <text evidence="6">The sequence shown here is derived from an EMBL/GenBank/DDBJ whole genome shotgun (WGS) entry which is preliminary data.</text>
</comment>
<dbReference type="PROSITE" id="PS50110">
    <property type="entry name" value="RESPONSE_REGULATORY"/>
    <property type="match status" value="1"/>
</dbReference>
<dbReference type="InterPro" id="IPR046947">
    <property type="entry name" value="LytR-like"/>
</dbReference>
<dbReference type="Gene3D" id="2.40.50.1020">
    <property type="entry name" value="LytTr DNA-binding domain"/>
    <property type="match status" value="1"/>
</dbReference>
<dbReference type="SMART" id="SM00850">
    <property type="entry name" value="LytTR"/>
    <property type="match status" value="1"/>
</dbReference>
<dbReference type="PROSITE" id="PS50930">
    <property type="entry name" value="HTH_LYTTR"/>
    <property type="match status" value="1"/>
</dbReference>
<organism evidence="6 7">
    <name type="scientific">Neglectibacter timonensis</name>
    <dbReference type="NCBI Taxonomy" id="1776382"/>
    <lineage>
        <taxon>Bacteria</taxon>
        <taxon>Bacillati</taxon>
        <taxon>Bacillota</taxon>
        <taxon>Clostridia</taxon>
        <taxon>Eubacteriales</taxon>
        <taxon>Oscillospiraceae</taxon>
        <taxon>Neglectibacter</taxon>
    </lineage>
</organism>
<evidence type="ECO:0000256" key="2">
    <source>
        <dbReference type="ARBA" id="ARBA00024867"/>
    </source>
</evidence>
<comment type="function">
    <text evidence="2">May play the central regulatory role in sporulation. It may be an element of the effector pathway responsible for the activation of sporulation genes in response to nutritional stress. Spo0A may act in concert with spo0H (a sigma factor) to control the expression of some genes that are critical to the sporulation process.</text>
</comment>
<feature type="domain" description="HTH LytTR-type" evidence="5">
    <location>
        <begin position="144"/>
        <end position="234"/>
    </location>
</feature>
<accession>A0ABT1RXA4</accession>
<keyword evidence="7" id="KW-1185">Reference proteome</keyword>
<dbReference type="GO" id="GO:0003677">
    <property type="term" value="F:DNA binding"/>
    <property type="evidence" value="ECO:0007669"/>
    <property type="project" value="UniProtKB-KW"/>
</dbReference>
<feature type="domain" description="Response regulatory" evidence="4">
    <location>
        <begin position="3"/>
        <end position="123"/>
    </location>
</feature>
<dbReference type="PANTHER" id="PTHR37299:SF1">
    <property type="entry name" value="STAGE 0 SPORULATION PROTEIN A HOMOLOG"/>
    <property type="match status" value="1"/>
</dbReference>
<dbReference type="RefSeq" id="WP_256191568.1">
    <property type="nucleotide sequence ID" value="NZ_CATZHN010000007.1"/>
</dbReference>
<dbReference type="Proteomes" id="UP001524473">
    <property type="component" value="Unassembled WGS sequence"/>
</dbReference>
<evidence type="ECO:0000313" key="7">
    <source>
        <dbReference type="Proteomes" id="UP001524473"/>
    </source>
</evidence>
<reference evidence="6 7" key="1">
    <citation type="submission" date="2022-06" db="EMBL/GenBank/DDBJ databases">
        <title>Isolation of gut microbiota from human fecal samples.</title>
        <authorList>
            <person name="Pamer E.G."/>
            <person name="Barat B."/>
            <person name="Waligurski E."/>
            <person name="Medina S."/>
            <person name="Paddock L."/>
            <person name="Mostad J."/>
        </authorList>
    </citation>
    <scope>NUCLEOTIDE SEQUENCE [LARGE SCALE GENOMIC DNA]</scope>
    <source>
        <strain evidence="6 7">DFI.9.73</strain>
    </source>
</reference>
<sequence>MLQVVICDDEQIALKKVKRELIRYRESRKVHFKILEYDNPELLYYDVTDGNLSEVYILDVDMPKKNGLTLAETVHEKNPNAEVLILSAFPEYGVDAVNIGGIRRYVTKDLLGKKLFSALDDVFRMVKKNQEELYSRYWHNEKRLVEKDRILYIQKVGKYCDFTVEGEEELRERMSITDVFDKLASDAFVYIDRGIIANIPHIMSTEDALALMSDGNRLPISRSRLKDVRAAIHGYWGERR</sequence>
<dbReference type="EMBL" id="JANFZH010000005">
    <property type="protein sequence ID" value="MCQ4838980.1"/>
    <property type="molecule type" value="Genomic_DNA"/>
</dbReference>
<keyword evidence="3" id="KW-0597">Phosphoprotein</keyword>
<proteinExistence type="predicted"/>
<dbReference type="Pfam" id="PF04397">
    <property type="entry name" value="LytTR"/>
    <property type="match status" value="1"/>
</dbReference>
<keyword evidence="6" id="KW-0238">DNA-binding</keyword>
<dbReference type="Pfam" id="PF00072">
    <property type="entry name" value="Response_reg"/>
    <property type="match status" value="1"/>
</dbReference>
<evidence type="ECO:0000259" key="4">
    <source>
        <dbReference type="PROSITE" id="PS50110"/>
    </source>
</evidence>
<protein>
    <recommendedName>
        <fullName evidence="1">Stage 0 sporulation protein A homolog</fullName>
    </recommendedName>
</protein>
<feature type="modified residue" description="4-aspartylphosphate" evidence="3">
    <location>
        <position position="59"/>
    </location>
</feature>
<dbReference type="PANTHER" id="PTHR37299">
    <property type="entry name" value="TRANSCRIPTIONAL REGULATOR-RELATED"/>
    <property type="match status" value="1"/>
</dbReference>
<evidence type="ECO:0000313" key="6">
    <source>
        <dbReference type="EMBL" id="MCQ4838980.1"/>
    </source>
</evidence>
<dbReference type="InterPro" id="IPR007492">
    <property type="entry name" value="LytTR_DNA-bd_dom"/>
</dbReference>
<dbReference type="SMART" id="SM00448">
    <property type="entry name" value="REC"/>
    <property type="match status" value="1"/>
</dbReference>
<dbReference type="Gene3D" id="3.40.50.2300">
    <property type="match status" value="1"/>
</dbReference>
<gene>
    <name evidence="6" type="ORF">NE695_03500</name>
</gene>
<evidence type="ECO:0000259" key="5">
    <source>
        <dbReference type="PROSITE" id="PS50930"/>
    </source>
</evidence>